<evidence type="ECO:0000256" key="2">
    <source>
        <dbReference type="ARBA" id="ARBA00022692"/>
    </source>
</evidence>
<evidence type="ECO:0000259" key="8">
    <source>
        <dbReference type="Pfam" id="PF01490"/>
    </source>
</evidence>
<feature type="region of interest" description="Disordered" evidence="5">
    <location>
        <begin position="261"/>
        <end position="280"/>
    </location>
</feature>
<evidence type="ECO:0000256" key="4">
    <source>
        <dbReference type="ARBA" id="ARBA00023136"/>
    </source>
</evidence>
<feature type="transmembrane region" description="Helical" evidence="6">
    <location>
        <begin position="398"/>
        <end position="419"/>
    </location>
</feature>
<keyword evidence="4 6" id="KW-0472">Membrane</keyword>
<feature type="transmembrane region" description="Helical" evidence="6">
    <location>
        <begin position="50"/>
        <end position="68"/>
    </location>
</feature>
<evidence type="ECO:0000256" key="1">
    <source>
        <dbReference type="ARBA" id="ARBA00004141"/>
    </source>
</evidence>
<evidence type="ECO:0000256" key="6">
    <source>
        <dbReference type="SAM" id="Phobius"/>
    </source>
</evidence>
<evidence type="ECO:0000313" key="10">
    <source>
        <dbReference type="Proteomes" id="UP001363151"/>
    </source>
</evidence>
<evidence type="ECO:0000256" key="3">
    <source>
        <dbReference type="ARBA" id="ARBA00022989"/>
    </source>
</evidence>
<dbReference type="InterPro" id="IPR013057">
    <property type="entry name" value="AA_transpt_TM"/>
</dbReference>
<protein>
    <submittedName>
        <fullName evidence="9">Amino acid transmembrane transporter</fullName>
    </submittedName>
</protein>
<evidence type="ECO:0000313" key="9">
    <source>
        <dbReference type="EMBL" id="KAK7239548.1"/>
    </source>
</evidence>
<sequence length="530" mass="54426">MARLLLLGLLCAVADGRLAPPSSRSLAPAPTKRGAPLGTRGGVAGTMSEGAATVSLFKTIVGGGILALPAGMAAGTGTGVAPAVAIVALHAALSAYTYSLVGRAVAKTGAANFGELWDACFSPKTSWVIDVMIMGVAGGACLTYGCFLGDLLAQLSGGAVGRTAAIVGLACFPIAPLALLKNLSALKHSSMAGLAAIAVSAYVVVERGAGQGRFKCFARARVPERNVHGKTAIREMIARPNISRNEWNMTEGGAFEVGHVERAPRDDRSSPLKSGTSHPCPAQVKRAVDGTYGAPAAQFGSWLAGAGDPLAQVSGGRLCVGTCVLFNMLSTAFMCHTNAVRAYNELERKDRHAAVALKAFGLAALLYGAVMLAGYATFGGACKGLILSNYDGSDPLALVTRVATLVSLLSSHPLLFTSFRDATFSLFKATVDPLLAKNPANWNWLTLLLLAVPTSLAIVLPDVGFVVSLMGASLGAGLIIVIPGLFGTSLGLANSAVEARVMKLVTYFGVGIGIFGTVVTCLETYTDLLN</sequence>
<feature type="transmembrane region" description="Helical" evidence="6">
    <location>
        <begin position="355"/>
        <end position="378"/>
    </location>
</feature>
<accession>A0ABR1FVG1</accession>
<keyword evidence="10" id="KW-1185">Reference proteome</keyword>
<reference evidence="9 10" key="1">
    <citation type="submission" date="2024-03" db="EMBL/GenBank/DDBJ databases">
        <title>Aureococcus anophagefferens CCMP1851 and Kratosvirus quantuckense: Draft genome of a second virus-susceptible host strain in the model system.</title>
        <authorList>
            <person name="Chase E."/>
            <person name="Truchon A.R."/>
            <person name="Schepens W."/>
            <person name="Wilhelm S.W."/>
        </authorList>
    </citation>
    <scope>NUCLEOTIDE SEQUENCE [LARGE SCALE GENOMIC DNA]</scope>
    <source>
        <strain evidence="9 10">CCMP1851</strain>
    </source>
</reference>
<dbReference type="EMBL" id="JBBJCI010000223">
    <property type="protein sequence ID" value="KAK7239548.1"/>
    <property type="molecule type" value="Genomic_DNA"/>
</dbReference>
<evidence type="ECO:0000256" key="5">
    <source>
        <dbReference type="SAM" id="MobiDB-lite"/>
    </source>
</evidence>
<comment type="subcellular location">
    <subcellularLocation>
        <location evidence="1">Membrane</location>
        <topology evidence="1">Multi-pass membrane protein</topology>
    </subcellularLocation>
</comment>
<feature type="signal peptide" evidence="7">
    <location>
        <begin position="1"/>
        <end position="16"/>
    </location>
</feature>
<gene>
    <name evidence="9" type="ORF">SO694_0002808</name>
</gene>
<comment type="caution">
    <text evidence="9">The sequence shown here is derived from an EMBL/GenBank/DDBJ whole genome shotgun (WGS) entry which is preliminary data.</text>
</comment>
<keyword evidence="2 6" id="KW-0812">Transmembrane</keyword>
<feature type="chain" id="PRO_5046026679" evidence="7">
    <location>
        <begin position="17"/>
        <end position="530"/>
    </location>
</feature>
<feature type="transmembrane region" description="Helical" evidence="6">
    <location>
        <begin position="440"/>
        <end position="460"/>
    </location>
</feature>
<dbReference type="PANTHER" id="PTHR22950:SF652">
    <property type="entry name" value="TRANSMEMBRANE AMINO ACID TRANSPORTER FAMILY PROTEIN"/>
    <property type="match status" value="1"/>
</dbReference>
<feature type="domain" description="Amino acid transporter transmembrane" evidence="8">
    <location>
        <begin position="48"/>
        <end position="204"/>
    </location>
</feature>
<dbReference type="PANTHER" id="PTHR22950">
    <property type="entry name" value="AMINO ACID TRANSPORTER"/>
    <property type="match status" value="1"/>
</dbReference>
<organism evidence="9 10">
    <name type="scientific">Aureococcus anophagefferens</name>
    <name type="common">Harmful bloom alga</name>
    <dbReference type="NCBI Taxonomy" id="44056"/>
    <lineage>
        <taxon>Eukaryota</taxon>
        <taxon>Sar</taxon>
        <taxon>Stramenopiles</taxon>
        <taxon>Ochrophyta</taxon>
        <taxon>Pelagophyceae</taxon>
        <taxon>Pelagomonadales</taxon>
        <taxon>Pelagomonadaceae</taxon>
        <taxon>Aureococcus</taxon>
    </lineage>
</organism>
<feature type="compositionally biased region" description="Basic and acidic residues" evidence="5">
    <location>
        <begin position="261"/>
        <end position="270"/>
    </location>
</feature>
<keyword evidence="7" id="KW-0732">Signal</keyword>
<feature type="transmembrane region" description="Helical" evidence="6">
    <location>
        <begin position="159"/>
        <end position="179"/>
    </location>
</feature>
<feature type="transmembrane region" description="Helical" evidence="6">
    <location>
        <begin position="80"/>
        <end position="98"/>
    </location>
</feature>
<evidence type="ECO:0000256" key="7">
    <source>
        <dbReference type="SAM" id="SignalP"/>
    </source>
</evidence>
<keyword evidence="3 6" id="KW-1133">Transmembrane helix</keyword>
<dbReference type="Proteomes" id="UP001363151">
    <property type="component" value="Unassembled WGS sequence"/>
</dbReference>
<feature type="domain" description="Amino acid transporter transmembrane" evidence="8">
    <location>
        <begin position="321"/>
        <end position="520"/>
    </location>
</feature>
<dbReference type="Pfam" id="PF01490">
    <property type="entry name" value="Aa_trans"/>
    <property type="match status" value="2"/>
</dbReference>
<feature type="transmembrane region" description="Helical" evidence="6">
    <location>
        <begin position="466"/>
        <end position="492"/>
    </location>
</feature>
<name>A0ABR1FVG1_AURAN</name>
<proteinExistence type="predicted"/>
<feature type="transmembrane region" description="Helical" evidence="6">
    <location>
        <begin position="127"/>
        <end position="147"/>
    </location>
</feature>
<feature type="transmembrane region" description="Helical" evidence="6">
    <location>
        <begin position="504"/>
        <end position="525"/>
    </location>
</feature>